<sequence>MLSFPIFKIKIKILTLVSLLFLFIFTLLNNSVDYKITLTEKNLIIKILGHSISTPIDRQNYIKIGFNAEERFSTSQYLILDTNFFLNFSQLSKRLMSQKENNQINFIQSINSTQNYIHFNPFRASLSIKGVNLTRRLEINIPDSSLEVWDESNKLNSFIIRPPWIKLILYPWGSSLILAVILAFSLYSIFPSDWLHKKSALVRGDQTKIDLNVSIIIFFFGVILIGFVFFRFFKFMPGFGDEMNYLIQAKIFASGKIFVNEPSYPEFFRVGWMDIFGMDGKLWNFHPPGNSLILMIGQILGIKWITVPLVGGLILLIQYTLAKKLFNSRSWAMVHVMIIMTSHYFLSLASSYMAHAPSLLFISLFYLYLVEFIKEKKQKFLLLSAASLGAAFLIRPLSAVLASVIPLTFILFSREIRRVHFKYFIGSLVIFSLIASFVFIYTYIINGTLAFPYLIKGPEVGKTLSTRLHTSWSERLTNLYRNANEFQNRIHSFGYILNAVFFFIPLLFIARDPKKKWLMAGYASFFFYLVSHSFLHWYGWKWEPRMIYDISFLFFLLASYGLSIIYKFIERQKLLKFFFVSITAIGFFYIISTNLPYRFNTEYQNYNNDFGYPLTGVRDAIKKKGISQAIVFFTNDKFLAPYTTENNLTFDGNIVYALSQNENYDYKLITKFPDKYIFYSSTGDVLELKPNFYQKDIYKLKKDLVQNYSDRNIITVIPWLKMTNNKLHNMLPGTRIDPEELINMLIKNEISDNTLVILVGRSRDLTAIISYFYKNKVNKQNNFSSQLTYITINSRNSELADKIPLFKMECSQWNNPNVNLAPYKFVTSVDLTDCFGENTSIQWSTYFDLDKAKKVRFFLESDDTSEIAIDDTIILQADQDGKHIAETDLESGTHFLKIKFYNGPGAEFLRIGTLDSSDKEKKLSIDSQNLYFYLPQSLWN</sequence>
<proteinExistence type="predicted"/>
<feature type="transmembrane region" description="Helical" evidence="1">
    <location>
        <begin position="343"/>
        <end position="368"/>
    </location>
</feature>
<feature type="transmembrane region" description="Helical" evidence="1">
    <location>
        <begin position="546"/>
        <end position="565"/>
    </location>
</feature>
<accession>A0A1F7IER5</accession>
<feature type="domain" description="Glycosyltransferase RgtA/B/C/D-like" evidence="2">
    <location>
        <begin position="309"/>
        <end position="436"/>
    </location>
</feature>
<feature type="transmembrane region" description="Helical" evidence="1">
    <location>
        <begin position="211"/>
        <end position="233"/>
    </location>
</feature>
<comment type="caution">
    <text evidence="3">The sequence shown here is derived from an EMBL/GenBank/DDBJ whole genome shotgun (WGS) entry which is preliminary data.</text>
</comment>
<gene>
    <name evidence="3" type="ORF">A3A74_02455</name>
</gene>
<dbReference type="STRING" id="1802055.A3A74_02455"/>
<dbReference type="InterPro" id="IPR038731">
    <property type="entry name" value="RgtA/B/C-like"/>
</dbReference>
<feature type="transmembrane region" description="Helical" evidence="1">
    <location>
        <begin position="577"/>
        <end position="597"/>
    </location>
</feature>
<feature type="transmembrane region" description="Helical" evidence="1">
    <location>
        <begin position="490"/>
        <end position="510"/>
    </location>
</feature>
<dbReference type="Proteomes" id="UP000179270">
    <property type="component" value="Unassembled WGS sequence"/>
</dbReference>
<reference evidence="3 4" key="1">
    <citation type="journal article" date="2016" name="Nat. Commun.">
        <title>Thousands of microbial genomes shed light on interconnected biogeochemical processes in an aquifer system.</title>
        <authorList>
            <person name="Anantharaman K."/>
            <person name="Brown C.T."/>
            <person name="Hug L.A."/>
            <person name="Sharon I."/>
            <person name="Castelle C.J."/>
            <person name="Probst A.J."/>
            <person name="Thomas B.C."/>
            <person name="Singh A."/>
            <person name="Wilkins M.J."/>
            <person name="Karaoz U."/>
            <person name="Brodie E.L."/>
            <person name="Williams K.H."/>
            <person name="Hubbard S.S."/>
            <person name="Banfield J.F."/>
        </authorList>
    </citation>
    <scope>NUCLEOTIDE SEQUENCE [LARGE SCALE GENOMIC DNA]</scope>
</reference>
<dbReference type="Pfam" id="PF13231">
    <property type="entry name" value="PMT_2"/>
    <property type="match status" value="1"/>
</dbReference>
<evidence type="ECO:0000313" key="3">
    <source>
        <dbReference type="EMBL" id="OGK41852.1"/>
    </source>
</evidence>
<keyword evidence="1" id="KW-0812">Transmembrane</keyword>
<dbReference type="AlphaFoldDB" id="A0A1F7IER5"/>
<feature type="transmembrane region" description="Helical" evidence="1">
    <location>
        <begin position="423"/>
        <end position="444"/>
    </location>
</feature>
<feature type="transmembrane region" description="Helical" evidence="1">
    <location>
        <begin position="292"/>
        <end position="322"/>
    </location>
</feature>
<evidence type="ECO:0000259" key="2">
    <source>
        <dbReference type="Pfam" id="PF13231"/>
    </source>
</evidence>
<keyword evidence="1" id="KW-0472">Membrane</keyword>
<name>A0A1F7IER5_9BACT</name>
<evidence type="ECO:0000256" key="1">
    <source>
        <dbReference type="SAM" id="Phobius"/>
    </source>
</evidence>
<evidence type="ECO:0000313" key="4">
    <source>
        <dbReference type="Proteomes" id="UP000179270"/>
    </source>
</evidence>
<feature type="transmembrane region" description="Helical" evidence="1">
    <location>
        <begin position="380"/>
        <end position="411"/>
    </location>
</feature>
<dbReference type="EMBL" id="MGAF01000015">
    <property type="protein sequence ID" value="OGK41852.1"/>
    <property type="molecule type" value="Genomic_DNA"/>
</dbReference>
<organism evidence="3 4">
    <name type="scientific">Candidatus Roizmanbacteria bacterium RIFCSPLOWO2_01_FULL_35_13</name>
    <dbReference type="NCBI Taxonomy" id="1802055"/>
    <lineage>
        <taxon>Bacteria</taxon>
        <taxon>Candidatus Roizmaniibacteriota</taxon>
    </lineage>
</organism>
<keyword evidence="1" id="KW-1133">Transmembrane helix</keyword>
<feature type="transmembrane region" description="Helical" evidence="1">
    <location>
        <begin position="169"/>
        <end position="190"/>
    </location>
</feature>
<protein>
    <recommendedName>
        <fullName evidence="2">Glycosyltransferase RgtA/B/C/D-like domain-containing protein</fullName>
    </recommendedName>
</protein>
<feature type="transmembrane region" description="Helical" evidence="1">
    <location>
        <begin position="517"/>
        <end position="540"/>
    </location>
</feature>